<dbReference type="SMART" id="SM00175">
    <property type="entry name" value="RAB"/>
    <property type="match status" value="1"/>
</dbReference>
<dbReference type="SMART" id="SM00176">
    <property type="entry name" value="RAN"/>
    <property type="match status" value="1"/>
</dbReference>
<dbReference type="Gene3D" id="3.40.50.300">
    <property type="entry name" value="P-loop containing nucleotide triphosphate hydrolases"/>
    <property type="match status" value="1"/>
</dbReference>
<dbReference type="SMART" id="SM00173">
    <property type="entry name" value="RAS"/>
    <property type="match status" value="1"/>
</dbReference>
<dbReference type="InterPro" id="IPR005225">
    <property type="entry name" value="Small_GTP-bd"/>
</dbReference>
<organism evidence="2 3">
    <name type="scientific">Tritrichomonas musculus</name>
    <dbReference type="NCBI Taxonomy" id="1915356"/>
    <lineage>
        <taxon>Eukaryota</taxon>
        <taxon>Metamonada</taxon>
        <taxon>Parabasalia</taxon>
        <taxon>Tritrichomonadida</taxon>
        <taxon>Tritrichomonadidae</taxon>
        <taxon>Tritrichomonas</taxon>
    </lineage>
</organism>
<protein>
    <recommendedName>
        <fullName evidence="4">Small GTP-binding protein</fullName>
    </recommendedName>
</protein>
<gene>
    <name evidence="2" type="ORF">M9Y10_028712</name>
</gene>
<accession>A0ABR2KK41</accession>
<keyword evidence="3" id="KW-1185">Reference proteome</keyword>
<comment type="caution">
    <text evidence="2">The sequence shown here is derived from an EMBL/GenBank/DDBJ whole genome shotgun (WGS) entry which is preliminary data.</text>
</comment>
<dbReference type="Pfam" id="PF00071">
    <property type="entry name" value="Ras"/>
    <property type="match status" value="1"/>
</dbReference>
<dbReference type="PROSITE" id="PS51421">
    <property type="entry name" value="RAS"/>
    <property type="match status" value="1"/>
</dbReference>
<evidence type="ECO:0008006" key="4">
    <source>
        <dbReference type="Google" id="ProtNLM"/>
    </source>
</evidence>
<dbReference type="InterPro" id="IPR027417">
    <property type="entry name" value="P-loop_NTPase"/>
</dbReference>
<evidence type="ECO:0000313" key="2">
    <source>
        <dbReference type="EMBL" id="KAK8891502.1"/>
    </source>
</evidence>
<dbReference type="InterPro" id="IPR001806">
    <property type="entry name" value="Small_GTPase"/>
</dbReference>
<dbReference type="PRINTS" id="PR00449">
    <property type="entry name" value="RASTRNSFRMNG"/>
</dbReference>
<name>A0ABR2KK41_9EUKA</name>
<evidence type="ECO:0000313" key="3">
    <source>
        <dbReference type="Proteomes" id="UP001470230"/>
    </source>
</evidence>
<dbReference type="EMBL" id="JAPFFF010000004">
    <property type="protein sequence ID" value="KAK8891502.1"/>
    <property type="molecule type" value="Genomic_DNA"/>
</dbReference>
<keyword evidence="1" id="KW-0547">Nucleotide-binding</keyword>
<sequence length="197" mass="22112">MNIEPAERVKVVLLGASNVGKTCLIHRWISGTFSANQTSTVGSAYFSQILEFEGNSYEINIWDTAGQEQFHSLTPVYCQGSSAGLIVFDVLNRNSFEEVQNYIDLIKNVPKATYMIVGNKIDMKDKRAVSYEEALEFARKRSVTYLEVSAVTGQCVDDMFNEFCLQAIDNYIKSSHTSSETISVDLTQPNDKKMRCC</sequence>
<dbReference type="SUPFAM" id="SSF52540">
    <property type="entry name" value="P-loop containing nucleoside triphosphate hydrolases"/>
    <property type="match status" value="1"/>
</dbReference>
<dbReference type="PANTHER" id="PTHR47978">
    <property type="match status" value="1"/>
</dbReference>
<proteinExistence type="predicted"/>
<reference evidence="2 3" key="1">
    <citation type="submission" date="2024-04" db="EMBL/GenBank/DDBJ databases">
        <title>Tritrichomonas musculus Genome.</title>
        <authorList>
            <person name="Alves-Ferreira E."/>
            <person name="Grigg M."/>
            <person name="Lorenzi H."/>
            <person name="Galac M."/>
        </authorList>
    </citation>
    <scope>NUCLEOTIDE SEQUENCE [LARGE SCALE GENOMIC DNA]</scope>
    <source>
        <strain evidence="2 3">EAF2021</strain>
    </source>
</reference>
<dbReference type="SMART" id="SM00174">
    <property type="entry name" value="RHO"/>
    <property type="match status" value="1"/>
</dbReference>
<evidence type="ECO:0000256" key="1">
    <source>
        <dbReference type="ARBA" id="ARBA00022741"/>
    </source>
</evidence>
<dbReference type="NCBIfam" id="TIGR00231">
    <property type="entry name" value="small_GTP"/>
    <property type="match status" value="1"/>
</dbReference>
<dbReference type="PROSITE" id="PS51420">
    <property type="entry name" value="RHO"/>
    <property type="match status" value="1"/>
</dbReference>
<dbReference type="CDD" id="cd00154">
    <property type="entry name" value="Rab"/>
    <property type="match status" value="1"/>
</dbReference>
<dbReference type="PROSITE" id="PS51419">
    <property type="entry name" value="RAB"/>
    <property type="match status" value="1"/>
</dbReference>
<dbReference type="Proteomes" id="UP001470230">
    <property type="component" value="Unassembled WGS sequence"/>
</dbReference>